<dbReference type="RefSeq" id="WP_169587783.1">
    <property type="nucleotide sequence ID" value="NZ_VCQU01000004.1"/>
</dbReference>
<keyword evidence="6" id="KW-0460">Magnesium</keyword>
<dbReference type="EMBL" id="VCQU01000004">
    <property type="protein sequence ID" value="NMN96167.1"/>
    <property type="molecule type" value="Genomic_DNA"/>
</dbReference>
<dbReference type="PROSITE" id="PS00444">
    <property type="entry name" value="POLYPRENYL_SYNTHASE_2"/>
    <property type="match status" value="1"/>
</dbReference>
<dbReference type="SFLD" id="SFLDS00005">
    <property type="entry name" value="Isoprenoid_Synthase_Type_I"/>
    <property type="match status" value="1"/>
</dbReference>
<comment type="caution">
    <text evidence="8">The sequence shown here is derived from an EMBL/GenBank/DDBJ whole genome shotgun (WGS) entry which is preliminary data.</text>
</comment>
<keyword evidence="4 7" id="KW-0808">Transferase</keyword>
<dbReference type="AlphaFoldDB" id="A0A848KJY0"/>
<dbReference type="PANTHER" id="PTHR12001:SF69">
    <property type="entry name" value="ALL TRANS-POLYPRENYL-DIPHOSPHATE SYNTHASE PDSS1"/>
    <property type="match status" value="1"/>
</dbReference>
<evidence type="ECO:0000256" key="5">
    <source>
        <dbReference type="ARBA" id="ARBA00022723"/>
    </source>
</evidence>
<name>A0A848KJY0_9NOCA</name>
<dbReference type="GO" id="GO:0046872">
    <property type="term" value="F:metal ion binding"/>
    <property type="evidence" value="ECO:0007669"/>
    <property type="project" value="UniProtKB-KW"/>
</dbReference>
<evidence type="ECO:0000256" key="6">
    <source>
        <dbReference type="ARBA" id="ARBA00022842"/>
    </source>
</evidence>
<evidence type="ECO:0000256" key="3">
    <source>
        <dbReference type="ARBA" id="ARBA00006706"/>
    </source>
</evidence>
<comment type="pathway">
    <text evidence="2">Isoprenoid biosynthesis.</text>
</comment>
<evidence type="ECO:0000256" key="4">
    <source>
        <dbReference type="ARBA" id="ARBA00022679"/>
    </source>
</evidence>
<protein>
    <submittedName>
        <fullName evidence="8">Polyprenyl synthetase family protein</fullName>
    </submittedName>
</protein>
<reference evidence="8 9" key="1">
    <citation type="submission" date="2019-05" db="EMBL/GenBank/DDBJ databases">
        <authorList>
            <person name="Lee S.D."/>
        </authorList>
    </citation>
    <scope>NUCLEOTIDE SEQUENCE [LARGE SCALE GENOMIC DNA]</scope>
    <source>
        <strain evidence="8 9">YC2-7</strain>
    </source>
</reference>
<dbReference type="SFLD" id="SFLDG01017">
    <property type="entry name" value="Polyprenyl_Transferase_Like"/>
    <property type="match status" value="1"/>
</dbReference>
<organism evidence="8 9">
    <name type="scientific">Antrihabitans stalactiti</name>
    <dbReference type="NCBI Taxonomy" id="2584121"/>
    <lineage>
        <taxon>Bacteria</taxon>
        <taxon>Bacillati</taxon>
        <taxon>Actinomycetota</taxon>
        <taxon>Actinomycetes</taxon>
        <taxon>Mycobacteriales</taxon>
        <taxon>Nocardiaceae</taxon>
        <taxon>Antrihabitans</taxon>
    </lineage>
</organism>
<sequence length="352" mass="37863">MSVRTFESGPSPISPNQSMISDFDFGDTALADDIQQQLGQTEHAIVRELSCGEPALEEPMMHLTTSGGKRFRPLLALLSSQFGPRPGCSAVIDAAAAVELVHMASLYHDDVMDEATMRRGVESVNLRWNNSVAILAGDYMLVRAWSVLTRSQLDPVLKVSALTTLSESATALVTGQLRETVQSREGIIEPEQYLQTVTEKTASLLSIAAWLGAAYSGADETVAKTLSAIGEAIGIVFQISDDIIDVAAPSDRSGKSRCTDLREGVATLPVIYALRDGAATTRLRELVSRPITDDNEVEEAVQLIQSSSAFAESRAMMERYAALAHSHLATLQPGVARQAIGNLIDFTLARSN</sequence>
<dbReference type="Gene3D" id="1.10.600.10">
    <property type="entry name" value="Farnesyl Diphosphate Synthase"/>
    <property type="match status" value="1"/>
</dbReference>
<keyword evidence="5" id="KW-0479">Metal-binding</keyword>
<comment type="similarity">
    <text evidence="3 7">Belongs to the FPP/GGPP synthase family.</text>
</comment>
<evidence type="ECO:0000256" key="2">
    <source>
        <dbReference type="ARBA" id="ARBA00005128"/>
    </source>
</evidence>
<accession>A0A848KJY0</accession>
<reference evidence="8 9" key="2">
    <citation type="submission" date="2020-06" db="EMBL/GenBank/DDBJ databases">
        <title>Antribacter stalactiti gen. nov., sp. nov., a new member of the family Nacardiaceae isolated from a cave.</title>
        <authorList>
            <person name="Kim I.S."/>
        </authorList>
    </citation>
    <scope>NUCLEOTIDE SEQUENCE [LARGE SCALE GENOMIC DNA]</scope>
    <source>
        <strain evidence="8 9">YC2-7</strain>
    </source>
</reference>
<evidence type="ECO:0000313" key="8">
    <source>
        <dbReference type="EMBL" id="NMN96167.1"/>
    </source>
</evidence>
<dbReference type="Pfam" id="PF00348">
    <property type="entry name" value="polyprenyl_synt"/>
    <property type="match status" value="1"/>
</dbReference>
<gene>
    <name evidence="8" type="ORF">FGL95_14100</name>
</gene>
<proteinExistence type="inferred from homology"/>
<dbReference type="CDD" id="cd00685">
    <property type="entry name" value="Trans_IPPS_HT"/>
    <property type="match status" value="1"/>
</dbReference>
<dbReference type="InterPro" id="IPR033749">
    <property type="entry name" value="Polyprenyl_synt_CS"/>
</dbReference>
<keyword evidence="9" id="KW-1185">Reference proteome</keyword>
<dbReference type="SUPFAM" id="SSF48576">
    <property type="entry name" value="Terpenoid synthases"/>
    <property type="match status" value="1"/>
</dbReference>
<evidence type="ECO:0000256" key="7">
    <source>
        <dbReference type="RuleBase" id="RU004466"/>
    </source>
</evidence>
<comment type="cofactor">
    <cofactor evidence="1">
        <name>Mg(2+)</name>
        <dbReference type="ChEBI" id="CHEBI:18420"/>
    </cofactor>
</comment>
<dbReference type="PANTHER" id="PTHR12001">
    <property type="entry name" value="GERANYLGERANYL PYROPHOSPHATE SYNTHASE"/>
    <property type="match status" value="1"/>
</dbReference>
<dbReference type="InterPro" id="IPR008949">
    <property type="entry name" value="Isoprenoid_synthase_dom_sf"/>
</dbReference>
<evidence type="ECO:0000256" key="1">
    <source>
        <dbReference type="ARBA" id="ARBA00001946"/>
    </source>
</evidence>
<dbReference type="GO" id="GO:0004659">
    <property type="term" value="F:prenyltransferase activity"/>
    <property type="evidence" value="ECO:0007669"/>
    <property type="project" value="InterPro"/>
</dbReference>
<dbReference type="Proteomes" id="UP000535543">
    <property type="component" value="Unassembled WGS sequence"/>
</dbReference>
<evidence type="ECO:0000313" key="9">
    <source>
        <dbReference type="Proteomes" id="UP000535543"/>
    </source>
</evidence>
<dbReference type="GO" id="GO:0008299">
    <property type="term" value="P:isoprenoid biosynthetic process"/>
    <property type="evidence" value="ECO:0007669"/>
    <property type="project" value="InterPro"/>
</dbReference>
<dbReference type="InterPro" id="IPR000092">
    <property type="entry name" value="Polyprenyl_synt"/>
</dbReference>